<organism evidence="3 4">
    <name type="scientific">Cudoniella acicularis</name>
    <dbReference type="NCBI Taxonomy" id="354080"/>
    <lineage>
        <taxon>Eukaryota</taxon>
        <taxon>Fungi</taxon>
        <taxon>Dikarya</taxon>
        <taxon>Ascomycota</taxon>
        <taxon>Pezizomycotina</taxon>
        <taxon>Leotiomycetes</taxon>
        <taxon>Helotiales</taxon>
        <taxon>Tricladiaceae</taxon>
        <taxon>Cudoniella</taxon>
    </lineage>
</organism>
<feature type="compositionally biased region" description="Polar residues" evidence="2">
    <location>
        <begin position="492"/>
        <end position="503"/>
    </location>
</feature>
<sequence>MSSLHYSKSRRIKSIESGPGWTATLPFRLRNNTLFKMEESSRSAPPAYSAPHEPSTLNWAEESGLAAAEIKVEVQKSYELHSNAIVTDEKNNSEALDLMKSSGSLSQILKINNRQLPEISSSSDSVTLVDGPAITPPTTPDPPFQPPQDKAFSEIENGNSFSEFSILDKANRPIVAREQYRNHEGILWESARRILENYFIHPAHLTGKEFESLVCSDEIQVSGWLTENIPQLVHRAVGRWAKANQTLIKAGISPSELNEGFLDVFEWMDESEQDNFIQRYKKLDKQIFTGREGLRLTARQRGKLMSMAGSQKKNFLKAYLAGEVQENPRKKSSKQFQTFKSNIESLKRANKKKLKILEQRMQALEEIERSAQRLNSLRLSAASSRASESGDFTDLELSPIHSPHKGHSGYESETIQALLDEQTRNGRKRGSTSFSTTKIHVRTQPEKQSLSQTEICIGAITDPETPPIAGLQIEHGDRMEDVWANFEDELNEATSQSSHSSARTFVEPSTRDAMTDTCNSWDSGPHYTGHASENLGNNQWANIFATRTVIDVDGILESHGPWGQSSIKEDPTESFQVTSTNMPDTIFVRNLGVAWAPTVIFGGDQTPVEVRKMSEDSGICLDVEFSTEECATNIDPLGQFDDGDSDVLVQAILRETSISTSMSESSSTSVDIVMKNVPSSIPDVDIGIAKSIWECEAVLEDFGPPCSVHAFDPSSPFLGDEFGSSELPAEQARTRSVRKKISRFFGSLKSKGKVSEEVIF</sequence>
<proteinExistence type="predicted"/>
<gene>
    <name evidence="3" type="ORF">G7Y89_g12430</name>
</gene>
<dbReference type="AlphaFoldDB" id="A0A8H4VX11"/>
<dbReference type="EMBL" id="JAAMPI010001307">
    <property type="protein sequence ID" value="KAF4625736.1"/>
    <property type="molecule type" value="Genomic_DNA"/>
</dbReference>
<feature type="region of interest" description="Disordered" evidence="2">
    <location>
        <begin position="492"/>
        <end position="512"/>
    </location>
</feature>
<keyword evidence="4" id="KW-1185">Reference proteome</keyword>
<dbReference type="Proteomes" id="UP000566819">
    <property type="component" value="Unassembled WGS sequence"/>
</dbReference>
<comment type="caution">
    <text evidence="3">The sequence shown here is derived from an EMBL/GenBank/DDBJ whole genome shotgun (WGS) entry which is preliminary data.</text>
</comment>
<name>A0A8H4VX11_9HELO</name>
<evidence type="ECO:0000256" key="2">
    <source>
        <dbReference type="SAM" id="MobiDB-lite"/>
    </source>
</evidence>
<feature type="coiled-coil region" evidence="1">
    <location>
        <begin position="346"/>
        <end position="377"/>
    </location>
</feature>
<keyword evidence="1" id="KW-0175">Coiled coil</keyword>
<evidence type="ECO:0000256" key="1">
    <source>
        <dbReference type="SAM" id="Coils"/>
    </source>
</evidence>
<reference evidence="3 4" key="1">
    <citation type="submission" date="2020-03" db="EMBL/GenBank/DDBJ databases">
        <title>Draft Genome Sequence of Cudoniella acicularis.</title>
        <authorList>
            <person name="Buettner E."/>
            <person name="Kellner H."/>
        </authorList>
    </citation>
    <scope>NUCLEOTIDE SEQUENCE [LARGE SCALE GENOMIC DNA]</scope>
    <source>
        <strain evidence="3 4">DSM 108380</strain>
    </source>
</reference>
<evidence type="ECO:0000313" key="3">
    <source>
        <dbReference type="EMBL" id="KAF4625736.1"/>
    </source>
</evidence>
<evidence type="ECO:0000313" key="4">
    <source>
        <dbReference type="Proteomes" id="UP000566819"/>
    </source>
</evidence>
<dbReference type="OrthoDB" id="3496624at2759"/>
<protein>
    <submittedName>
        <fullName evidence="3">Uncharacterized protein</fullName>
    </submittedName>
</protein>
<accession>A0A8H4VX11</accession>
<feature type="region of interest" description="Disordered" evidence="2">
    <location>
        <begin position="422"/>
        <end position="447"/>
    </location>
</feature>